<feature type="signal peptide" evidence="1">
    <location>
        <begin position="1"/>
        <end position="31"/>
    </location>
</feature>
<evidence type="ECO:0000259" key="2">
    <source>
        <dbReference type="Pfam" id="PF18962"/>
    </source>
</evidence>
<proteinExistence type="predicted"/>
<feature type="chain" id="PRO_5036758609" description="Secretion system C-terminal sorting domain-containing protein" evidence="1">
    <location>
        <begin position="32"/>
        <end position="770"/>
    </location>
</feature>
<comment type="caution">
    <text evidence="3">The sequence shown here is derived from an EMBL/GenBank/DDBJ whole genome shotgun (WGS) entry which is preliminary data.</text>
</comment>
<dbReference type="Gene3D" id="2.160.20.10">
    <property type="entry name" value="Single-stranded right-handed beta-helix, Pectin lyase-like"/>
    <property type="match status" value="2"/>
</dbReference>
<dbReference type="InterPro" id="IPR011050">
    <property type="entry name" value="Pectin_lyase_fold/virulence"/>
</dbReference>
<dbReference type="AlphaFoldDB" id="A0A927GJN4"/>
<dbReference type="InterPro" id="IPR026444">
    <property type="entry name" value="Secre_tail"/>
</dbReference>
<accession>A0A927GJN4</accession>
<dbReference type="InterPro" id="IPR012334">
    <property type="entry name" value="Pectin_lyas_fold"/>
</dbReference>
<dbReference type="PANTHER" id="PTHR36453:SF1">
    <property type="entry name" value="RIGHT HANDED BETA HELIX DOMAIN-CONTAINING PROTEIN"/>
    <property type="match status" value="1"/>
</dbReference>
<protein>
    <recommendedName>
        <fullName evidence="2">Secretion system C-terminal sorting domain-containing protein</fullName>
    </recommendedName>
</protein>
<dbReference type="Pfam" id="PF18962">
    <property type="entry name" value="Por_Secre_tail"/>
    <property type="match status" value="1"/>
</dbReference>
<sequence>MHTTLTILLGRRPARALLSLLCLLLTAPAFATDYYVALNGRDTNNGRSLTTPYATLQKASDVAVAGDMVYVRAGVYREMVDLKADRVTFQPYNGESVTINGTDLMRDWTPVAGSTYQTTMAWDVDARWGTNQVFADGRMMELARWPDQTASDLVMPTNAKADAVSASGNLFTITDADFNEPAGRWVGAQVWVNLARLDLDGQGWTGTVVATSGNTITIDFRSPPRLGYQAWSLGEGTEYFLFNPTPAGVNATGGVNALLGPGEWWKNGNTLYVKTRNGGAPSATGTGSNVIEAKRRHFAFWGSTTRSGYTIKDFRLFACAITTDKDAFYNRGIIEAAHDITLSGLNVEYPSHQTDMSGNWQDQHYTWTGMVVSGRNNTIRNCTIRYSATSALSVQGFGIKVLNNRIQDANYMCSNSGAMNTGFICKDAEIGYNKIWNTTMMAINFKYSQNSNPDVRDVYRIHHNEIYDFMRRSWDSGAIDMVGSDLQWIRIDHNRIYNTLPDAKYGGRRHGIYLDFGSSTNGELRIRATVDHNVVYEVDNPMLINPGIEVNVFNNTFLAHAPGGGRIARGALAITLNSTNTGRNIKVYNNILSNPLVLYPANSPNLLDIRNNLFNAAGTVLSTLFVDAAGGDYRLKPTATDAIDKGISVPPYDDNVQGLPDLGAYELNTPLSAGANTPAADEALAPGLGLYPNPAREWVSLDLSAFASEKAVWVRIVDVSGREVLAEYVPLSAKAESAVRLPIGQLASGLFSVRAQGSKTSKTAKLVILR</sequence>
<dbReference type="EMBL" id="JACXAD010000012">
    <property type="protein sequence ID" value="MBD2768595.1"/>
    <property type="molecule type" value="Genomic_DNA"/>
</dbReference>
<name>A0A927GJN4_9BACT</name>
<evidence type="ECO:0000256" key="1">
    <source>
        <dbReference type="SAM" id="SignalP"/>
    </source>
</evidence>
<evidence type="ECO:0000313" key="4">
    <source>
        <dbReference type="Proteomes" id="UP000612233"/>
    </source>
</evidence>
<dbReference type="PANTHER" id="PTHR36453">
    <property type="entry name" value="SECRETED PROTEIN-RELATED"/>
    <property type="match status" value="1"/>
</dbReference>
<reference evidence="3" key="1">
    <citation type="submission" date="2020-09" db="EMBL/GenBank/DDBJ databases">
        <authorList>
            <person name="Kim M.K."/>
        </authorList>
    </citation>
    <scope>NUCLEOTIDE SEQUENCE</scope>
    <source>
        <strain evidence="3">BT664</strain>
    </source>
</reference>
<dbReference type="SUPFAM" id="SSF51126">
    <property type="entry name" value="Pectin lyase-like"/>
    <property type="match status" value="1"/>
</dbReference>
<evidence type="ECO:0000313" key="3">
    <source>
        <dbReference type="EMBL" id="MBD2768595.1"/>
    </source>
</evidence>
<dbReference type="RefSeq" id="WP_191005409.1">
    <property type="nucleotide sequence ID" value="NZ_JACXAD010000012.1"/>
</dbReference>
<feature type="domain" description="Secretion system C-terminal sorting" evidence="2">
    <location>
        <begin position="690"/>
        <end position="768"/>
    </location>
</feature>
<dbReference type="Proteomes" id="UP000612233">
    <property type="component" value="Unassembled WGS sequence"/>
</dbReference>
<gene>
    <name evidence="3" type="ORF">IC235_11925</name>
</gene>
<organism evidence="3 4">
    <name type="scientific">Hymenobacter montanus</name>
    <dbReference type="NCBI Taxonomy" id="2771359"/>
    <lineage>
        <taxon>Bacteria</taxon>
        <taxon>Pseudomonadati</taxon>
        <taxon>Bacteroidota</taxon>
        <taxon>Cytophagia</taxon>
        <taxon>Cytophagales</taxon>
        <taxon>Hymenobacteraceae</taxon>
        <taxon>Hymenobacter</taxon>
    </lineage>
</organism>
<keyword evidence="4" id="KW-1185">Reference proteome</keyword>
<keyword evidence="1" id="KW-0732">Signal</keyword>